<comment type="caution">
    <text evidence="4">The sequence shown here is derived from an EMBL/GenBank/DDBJ whole genome shotgun (WGS) entry which is preliminary data.</text>
</comment>
<feature type="domain" description="PPM-type phosphatase" evidence="3">
    <location>
        <begin position="503"/>
        <end position="726"/>
    </location>
</feature>
<dbReference type="InterPro" id="IPR003018">
    <property type="entry name" value="GAF"/>
</dbReference>
<dbReference type="SUPFAM" id="SSF81606">
    <property type="entry name" value="PP2C-like"/>
    <property type="match status" value="1"/>
</dbReference>
<dbReference type="GO" id="GO:0016791">
    <property type="term" value="F:phosphatase activity"/>
    <property type="evidence" value="ECO:0007669"/>
    <property type="project" value="TreeGrafter"/>
</dbReference>
<evidence type="ECO:0000256" key="1">
    <source>
        <dbReference type="ARBA" id="ARBA00022801"/>
    </source>
</evidence>
<proteinExistence type="predicted"/>
<dbReference type="Pfam" id="PF07228">
    <property type="entry name" value="SpoIIE"/>
    <property type="match status" value="1"/>
</dbReference>
<keyword evidence="1" id="KW-0378">Hydrolase</keyword>
<evidence type="ECO:0000259" key="3">
    <source>
        <dbReference type="SMART" id="SM00331"/>
    </source>
</evidence>
<evidence type="ECO:0000313" key="4">
    <source>
        <dbReference type="EMBL" id="MCS7482968.1"/>
    </source>
</evidence>
<evidence type="ECO:0000259" key="2">
    <source>
        <dbReference type="SMART" id="SM00065"/>
    </source>
</evidence>
<dbReference type="InterPro" id="IPR052016">
    <property type="entry name" value="Bact_Sigma-Reg"/>
</dbReference>
<protein>
    <submittedName>
        <fullName evidence="4">SpoIIE family protein phosphatase</fullName>
    </submittedName>
</protein>
<evidence type="ECO:0000313" key="5">
    <source>
        <dbReference type="Proteomes" id="UP001141259"/>
    </source>
</evidence>
<dbReference type="Gene3D" id="3.30.450.40">
    <property type="match status" value="2"/>
</dbReference>
<feature type="domain" description="GAF" evidence="2">
    <location>
        <begin position="164"/>
        <end position="316"/>
    </location>
</feature>
<keyword evidence="5" id="KW-1185">Reference proteome</keyword>
<dbReference type="Gene3D" id="3.30.450.20">
    <property type="entry name" value="PAS domain"/>
    <property type="match status" value="1"/>
</dbReference>
<organism evidence="4 5">
    <name type="scientific">Umezawaea endophytica</name>
    <dbReference type="NCBI Taxonomy" id="1654476"/>
    <lineage>
        <taxon>Bacteria</taxon>
        <taxon>Bacillati</taxon>
        <taxon>Actinomycetota</taxon>
        <taxon>Actinomycetes</taxon>
        <taxon>Pseudonocardiales</taxon>
        <taxon>Pseudonocardiaceae</taxon>
        <taxon>Umezawaea</taxon>
    </lineage>
</organism>
<dbReference type="Proteomes" id="UP001141259">
    <property type="component" value="Unassembled WGS sequence"/>
</dbReference>
<gene>
    <name evidence="4" type="ORF">NZH93_39485</name>
</gene>
<dbReference type="SMART" id="SM00331">
    <property type="entry name" value="PP2C_SIG"/>
    <property type="match status" value="1"/>
</dbReference>
<dbReference type="RefSeq" id="WP_259628433.1">
    <property type="nucleotide sequence ID" value="NZ_JANYMP010000027.1"/>
</dbReference>
<dbReference type="SUPFAM" id="SSF55781">
    <property type="entry name" value="GAF domain-like"/>
    <property type="match status" value="2"/>
</dbReference>
<dbReference type="Gene3D" id="3.60.40.10">
    <property type="entry name" value="PPM-type phosphatase domain"/>
    <property type="match status" value="1"/>
</dbReference>
<name>A0A9X3A636_9PSEU</name>
<dbReference type="EMBL" id="JANYMP010000027">
    <property type="protein sequence ID" value="MCS7482968.1"/>
    <property type="molecule type" value="Genomic_DNA"/>
</dbReference>
<feature type="domain" description="GAF" evidence="2">
    <location>
        <begin position="351"/>
        <end position="485"/>
    </location>
</feature>
<dbReference type="InterPro" id="IPR036457">
    <property type="entry name" value="PPM-type-like_dom_sf"/>
</dbReference>
<dbReference type="InterPro" id="IPR029016">
    <property type="entry name" value="GAF-like_dom_sf"/>
</dbReference>
<sequence length="732" mass="77236">MRHDDDSTGGTDPLRGARSVDDADIRSLFGQSSAAFAMLSGPAHVVEAANHAFFDAIGGGERVRMGVPIGQLAPELAGQGVIALLDGVYRTGRPCSARDARIVLGAADAVGEAYFDFIYEPRRDTGGNVTGVLLLAVETTQTRHAQRLIAEHRALLEQIARQAPLREVLDGMARVIEHFTPGTAVSVLLADEDGRHLRHGAAPSLPDFYNEAIDGIATGEGIGSCGTAAHRRRPVVVSDIAADPFWADFRELAAAASLAACWSTPILARDGRLLGTFAMYHRTPRHPEETDLALARVFTDTAALAIERHHAERAQAAAEAKEKAARDDLAFLLAAGTALAQCSDYAQILQCLADICVPALAPLCAIDVVDAGGARRIAAAALTAPQADLLASCRSDTDVVARVLSSATTEVARRAPAGLDPWDDLAVAGYLCVPLSDRGQAFGTLTLLTTDDGPPLDGHAVHLAEELASRASPLARNARQYTERVQMSRDLQAGLLLPDLPELPGAELATHYHPAGEGLEIGGDFYDVFPLPDGQWAFLIGDVCGRGAKAATTTALVRHTARAVARLLPEPHAVVRAVNTALLDRASSHGSGFVTLVYGHLRDHREHLAVDFIRAGHVAPRLVLPDGTVSVLEVPGMLLGVTPDPRLHTHHVDLKPGESLVLVTDGITEARTSTGSQFDDAGLDTALGHVVHPSAEGILDALITAVTAFTDGQVGEDDQAALVLTALSPDRR</sequence>
<dbReference type="InterPro" id="IPR001932">
    <property type="entry name" value="PPM-type_phosphatase-like_dom"/>
</dbReference>
<dbReference type="PANTHER" id="PTHR43156:SF2">
    <property type="entry name" value="STAGE II SPORULATION PROTEIN E"/>
    <property type="match status" value="1"/>
</dbReference>
<accession>A0A9X3A636</accession>
<dbReference type="Pfam" id="PF13185">
    <property type="entry name" value="GAF_2"/>
    <property type="match status" value="1"/>
</dbReference>
<dbReference type="AlphaFoldDB" id="A0A9X3A636"/>
<dbReference type="SMART" id="SM00065">
    <property type="entry name" value="GAF"/>
    <property type="match status" value="2"/>
</dbReference>
<reference evidence="4" key="1">
    <citation type="submission" date="2022-08" db="EMBL/GenBank/DDBJ databases">
        <authorList>
            <person name="Tistechok S."/>
            <person name="Samborskyy M."/>
            <person name="Roman I."/>
        </authorList>
    </citation>
    <scope>NUCLEOTIDE SEQUENCE</scope>
    <source>
        <strain evidence="4">DSM 103496</strain>
    </source>
</reference>
<dbReference type="PANTHER" id="PTHR43156">
    <property type="entry name" value="STAGE II SPORULATION PROTEIN E-RELATED"/>
    <property type="match status" value="1"/>
</dbReference>